<protein>
    <submittedName>
        <fullName evidence="1">Uncharacterized protein</fullName>
    </submittedName>
</protein>
<organism evidence="1">
    <name type="scientific">hydrothermal vent metagenome</name>
    <dbReference type="NCBI Taxonomy" id="652676"/>
    <lineage>
        <taxon>unclassified sequences</taxon>
        <taxon>metagenomes</taxon>
        <taxon>ecological metagenomes</taxon>
    </lineage>
</organism>
<evidence type="ECO:0000313" key="1">
    <source>
        <dbReference type="EMBL" id="VAW58321.1"/>
    </source>
</evidence>
<accession>A0A3B0WSF9</accession>
<gene>
    <name evidence="1" type="ORF">MNBD_GAMMA08-2656</name>
</gene>
<proteinExistence type="predicted"/>
<sequence>MKIIKNMHGIIFLGLVAVLFSGCASMQSMSSYARTGDTVSIALGGTEESNALVEVLKKENIAISITDSALNSYPVTLRRLFRVYPDHASEYIFESSSPVGGGARPSAYTPPMIGQWVAIIDLVDPVTGVLPTLALGAASISASSAEQIDQDVRYTSAGLQFPWENGDLGSVGIEIIAGQGAPNTLNYVGPISYDPVRAIEPLPQIIIAPSAVPSADFAGGSFTFVYTQADFATKLKVVPANHDPNVQLMSTTTDLGDGTSQITVTLLNPNGFLTTNRTVVGVSEIDLGGSSPFRSARFNIIWRDTRGANVSVVTDQNWQNSIQLVSGQYIDMAGNAVTDITPVMKKTR</sequence>
<dbReference type="EMBL" id="UOFH01000006">
    <property type="protein sequence ID" value="VAW58321.1"/>
    <property type="molecule type" value="Genomic_DNA"/>
</dbReference>
<dbReference type="AlphaFoldDB" id="A0A3B0WSF9"/>
<reference evidence="1" key="1">
    <citation type="submission" date="2018-06" db="EMBL/GenBank/DDBJ databases">
        <authorList>
            <person name="Zhirakovskaya E."/>
        </authorList>
    </citation>
    <scope>NUCLEOTIDE SEQUENCE</scope>
</reference>
<name>A0A3B0WSF9_9ZZZZ</name>
<dbReference type="PROSITE" id="PS51257">
    <property type="entry name" value="PROKAR_LIPOPROTEIN"/>
    <property type="match status" value="1"/>
</dbReference>